<dbReference type="KEGG" id="tao:THIAE_07975"/>
<accession>W0DTF3</accession>
<dbReference type="InParanoid" id="W0DTF3"/>
<dbReference type="AlphaFoldDB" id="W0DTF3"/>
<comment type="similarity">
    <text evidence="1 2">Belongs to the phD/YefM antitoxin family.</text>
</comment>
<dbReference type="NCBIfam" id="TIGR01552">
    <property type="entry name" value="phd_fam"/>
    <property type="match status" value="1"/>
</dbReference>
<dbReference type="HOGENOM" id="CLU_163140_1_3_6"/>
<organism evidence="3 4">
    <name type="scientific">Thiomicrospira aerophila AL3</name>
    <dbReference type="NCBI Taxonomy" id="717772"/>
    <lineage>
        <taxon>Bacteria</taxon>
        <taxon>Pseudomonadati</taxon>
        <taxon>Pseudomonadota</taxon>
        <taxon>Gammaproteobacteria</taxon>
        <taxon>Thiotrichales</taxon>
        <taxon>Piscirickettsiaceae</taxon>
        <taxon>Thiomicrospira</taxon>
    </lineage>
</organism>
<comment type="function">
    <text evidence="2">Antitoxin component of a type II toxin-antitoxin (TA) system.</text>
</comment>
<reference evidence="3 4" key="1">
    <citation type="submission" date="2013-12" db="EMBL/GenBank/DDBJ databases">
        <authorList>
            <consortium name="DOE Joint Genome Institute"/>
            <person name="Kappler U."/>
            <person name="Huntemann M."/>
            <person name="Han J."/>
            <person name="Chen A."/>
            <person name="Kyrpides N."/>
            <person name="Mavromatis K."/>
            <person name="Markowitz V."/>
            <person name="Palaniappan K."/>
            <person name="Ivanova N."/>
            <person name="Schaumberg A."/>
            <person name="Pati A."/>
            <person name="Liolios K."/>
            <person name="Nordberg H.P."/>
            <person name="Cantor M.N."/>
            <person name="Hua S.X."/>
            <person name="Woyke T."/>
        </authorList>
    </citation>
    <scope>NUCLEOTIDE SEQUENCE [LARGE SCALE GENOMIC DNA]</scope>
    <source>
        <strain evidence="4">AL2</strain>
    </source>
</reference>
<dbReference type="SUPFAM" id="SSF143120">
    <property type="entry name" value="YefM-like"/>
    <property type="match status" value="1"/>
</dbReference>
<dbReference type="OrthoDB" id="361281at2"/>
<evidence type="ECO:0000256" key="2">
    <source>
        <dbReference type="RuleBase" id="RU362080"/>
    </source>
</evidence>
<dbReference type="InterPro" id="IPR006442">
    <property type="entry name" value="Antitoxin_Phd/YefM"/>
</dbReference>
<dbReference type="Proteomes" id="UP000005380">
    <property type="component" value="Chromosome"/>
</dbReference>
<dbReference type="InterPro" id="IPR036165">
    <property type="entry name" value="YefM-like_sf"/>
</dbReference>
<name>W0DTF3_9GAMM</name>
<evidence type="ECO:0000256" key="1">
    <source>
        <dbReference type="ARBA" id="ARBA00009981"/>
    </source>
</evidence>
<evidence type="ECO:0000313" key="4">
    <source>
        <dbReference type="Proteomes" id="UP000005380"/>
    </source>
</evidence>
<dbReference type="STRING" id="717772.THIAE_07975"/>
<proteinExistence type="inferred from homology"/>
<protein>
    <recommendedName>
        <fullName evidence="2">Antitoxin</fullName>
    </recommendedName>
</protein>
<sequence length="87" mass="9872">MHTWPVQDAKARFSEFLETCLQDGPQMVSKRGREAAVLVPIEMWRQLQSSAKPSLKSLLLTGEARGELILPQRGQARRREVMPLEGE</sequence>
<dbReference type="Pfam" id="PF02604">
    <property type="entry name" value="PhdYeFM_antitox"/>
    <property type="match status" value="1"/>
</dbReference>
<dbReference type="RefSeq" id="WP_006460681.1">
    <property type="nucleotide sequence ID" value="NZ_CP007030.1"/>
</dbReference>
<evidence type="ECO:0000313" key="3">
    <source>
        <dbReference type="EMBL" id="AHF01702.1"/>
    </source>
</evidence>
<keyword evidence="4" id="KW-1185">Reference proteome</keyword>
<gene>
    <name evidence="3" type="ORF">THIAE_07975</name>
</gene>
<dbReference type="Gene3D" id="3.40.1620.10">
    <property type="entry name" value="YefM-like domain"/>
    <property type="match status" value="1"/>
</dbReference>
<dbReference type="eggNOG" id="COG2161">
    <property type="taxonomic scope" value="Bacteria"/>
</dbReference>
<dbReference type="EMBL" id="CP007030">
    <property type="protein sequence ID" value="AHF01702.1"/>
    <property type="molecule type" value="Genomic_DNA"/>
</dbReference>